<feature type="region of interest" description="Disordered" evidence="1">
    <location>
        <begin position="1"/>
        <end position="47"/>
    </location>
</feature>
<feature type="region of interest" description="Disordered" evidence="1">
    <location>
        <begin position="318"/>
        <end position="359"/>
    </location>
</feature>
<feature type="compositionally biased region" description="Acidic residues" evidence="1">
    <location>
        <begin position="209"/>
        <end position="219"/>
    </location>
</feature>
<accession>A0A7S1G3V6</accession>
<organism evidence="2">
    <name type="scientific">Bicosoecida sp. CB-2014</name>
    <dbReference type="NCBI Taxonomy" id="1486930"/>
    <lineage>
        <taxon>Eukaryota</taxon>
        <taxon>Sar</taxon>
        <taxon>Stramenopiles</taxon>
        <taxon>Bigyra</taxon>
        <taxon>Opalozoa</taxon>
        <taxon>Bicosoecida</taxon>
    </lineage>
</organism>
<feature type="region of interest" description="Disordered" evidence="1">
    <location>
        <begin position="250"/>
        <end position="274"/>
    </location>
</feature>
<evidence type="ECO:0000256" key="1">
    <source>
        <dbReference type="SAM" id="MobiDB-lite"/>
    </source>
</evidence>
<name>A0A7S1G3V6_9STRA</name>
<gene>
    <name evidence="2" type="ORF">BSP0115_LOCUS1357</name>
</gene>
<feature type="region of interest" description="Disordered" evidence="1">
    <location>
        <begin position="173"/>
        <end position="221"/>
    </location>
</feature>
<sequence>MAFTEDGSAGMPPLRQHSYDGVSSRRPPMFRGADDDEDCHPGRPRRPSLTIRVAKHGAAPLHAFGCGLGRMIPCAPMTPVTPGGPMLRGRTESAPAQLEDDFPMSSMDESTLSGSRMSMSSIEESDSSAGTSVGSSPRSASSALSCGGSRRARAQKKRLRVSFASQLTFVISDSSSSCGDSVESPPATAHHPTPVPEDHAVAPGGQREDGDDDGDDCCDDMTFGADDMGDGGGFGGCPCPRMGAPAAPAVPGLSISLPEEDSPTFEPTVGGFSSAPSFGGANPFASAPMTAPAAMSRGRAYWTDGPSWGVDLTAVANSPRVGTGRAPPPAPIRVPSGSGSDSERERRSPVSKRKRCPDVALEDSCDADVEDGFDMCGDAMPPGCDDDL</sequence>
<evidence type="ECO:0000313" key="2">
    <source>
        <dbReference type="EMBL" id="CAD8908160.1"/>
    </source>
</evidence>
<protein>
    <submittedName>
        <fullName evidence="2">Uncharacterized protein</fullName>
    </submittedName>
</protein>
<feature type="compositionally biased region" description="Low complexity" evidence="1">
    <location>
        <begin position="173"/>
        <end position="192"/>
    </location>
</feature>
<dbReference type="EMBL" id="HBFS01001933">
    <property type="protein sequence ID" value="CAD8908160.1"/>
    <property type="molecule type" value="Transcribed_RNA"/>
</dbReference>
<proteinExistence type="predicted"/>
<feature type="compositionally biased region" description="Low complexity" evidence="1">
    <location>
        <begin position="110"/>
        <end position="145"/>
    </location>
</feature>
<reference evidence="2" key="1">
    <citation type="submission" date="2021-01" db="EMBL/GenBank/DDBJ databases">
        <authorList>
            <person name="Corre E."/>
            <person name="Pelletier E."/>
            <person name="Niang G."/>
            <person name="Scheremetjew M."/>
            <person name="Finn R."/>
            <person name="Kale V."/>
            <person name="Holt S."/>
            <person name="Cochrane G."/>
            <person name="Meng A."/>
            <person name="Brown T."/>
            <person name="Cohen L."/>
        </authorList>
    </citation>
    <scope>NUCLEOTIDE SEQUENCE</scope>
    <source>
        <strain evidence="2">Ms1</strain>
    </source>
</reference>
<feature type="region of interest" description="Disordered" evidence="1">
    <location>
        <begin position="83"/>
        <end position="157"/>
    </location>
</feature>
<dbReference type="AlphaFoldDB" id="A0A7S1G3V6"/>